<proteinExistence type="predicted"/>
<feature type="transmembrane region" description="Helical" evidence="5">
    <location>
        <begin position="21"/>
        <end position="44"/>
    </location>
</feature>
<feature type="transmembrane region" description="Helical" evidence="5">
    <location>
        <begin position="70"/>
        <end position="92"/>
    </location>
</feature>
<evidence type="ECO:0000256" key="2">
    <source>
        <dbReference type="ARBA" id="ARBA00022692"/>
    </source>
</evidence>
<evidence type="ECO:0008006" key="8">
    <source>
        <dbReference type="Google" id="ProtNLM"/>
    </source>
</evidence>
<dbReference type="InterPro" id="IPR001129">
    <property type="entry name" value="Membr-assoc_MAPEG"/>
</dbReference>
<sequence>MSQDKSAHIKQAAADDGIKNPGGAAIAGVAAAYIGLVPVTSWLAKTGVLSSLVNGTVRLVPGYTSASGRIIPAMSALYIFWTFGASGAISAAGQAMAREEGLDNDEPRKHVNNLRGLPLRLRSAHYGLLENFPAFALAAALAQLLAPNNRVLVNLLGFHVIAKLFVFYPTYLLGVAPPRTLSHLSATAALINVCWRLATGAA</sequence>
<dbReference type="PANTHER" id="PTHR35371">
    <property type="entry name" value="INNER MEMBRANE PROTEIN"/>
    <property type="match status" value="1"/>
</dbReference>
<dbReference type="RefSeq" id="XP_064726451.1">
    <property type="nucleotide sequence ID" value="XM_064877726.1"/>
</dbReference>
<evidence type="ECO:0000256" key="3">
    <source>
        <dbReference type="ARBA" id="ARBA00022989"/>
    </source>
</evidence>
<evidence type="ECO:0000256" key="4">
    <source>
        <dbReference type="ARBA" id="ARBA00023136"/>
    </source>
</evidence>
<dbReference type="GeneID" id="90002780"/>
<dbReference type="PANTHER" id="PTHR35371:SF1">
    <property type="entry name" value="BLR7753 PROTEIN"/>
    <property type="match status" value="1"/>
</dbReference>
<dbReference type="Pfam" id="PF01124">
    <property type="entry name" value="MAPEG"/>
    <property type="match status" value="1"/>
</dbReference>
<dbReference type="Gene3D" id="1.20.120.550">
    <property type="entry name" value="Membrane associated eicosanoid/glutathione metabolism-like domain"/>
    <property type="match status" value="1"/>
</dbReference>
<keyword evidence="4 5" id="KW-0472">Membrane</keyword>
<evidence type="ECO:0000256" key="1">
    <source>
        <dbReference type="ARBA" id="ARBA00004370"/>
    </source>
</evidence>
<gene>
    <name evidence="6" type="ORF">PMZ80_009331</name>
</gene>
<comment type="caution">
    <text evidence="6">The sequence shown here is derived from an EMBL/GenBank/DDBJ whole genome shotgun (WGS) entry which is preliminary data.</text>
</comment>
<evidence type="ECO:0000313" key="6">
    <source>
        <dbReference type="EMBL" id="KAK5938361.1"/>
    </source>
</evidence>
<dbReference type="InterPro" id="IPR023352">
    <property type="entry name" value="MAPEG-like_dom_sf"/>
</dbReference>
<feature type="transmembrane region" description="Helical" evidence="5">
    <location>
        <begin position="152"/>
        <end position="173"/>
    </location>
</feature>
<protein>
    <recommendedName>
        <fullName evidence="8">MAPEG family protein</fullName>
    </recommendedName>
</protein>
<dbReference type="EMBL" id="JAVHJV010000013">
    <property type="protein sequence ID" value="KAK5938361.1"/>
    <property type="molecule type" value="Genomic_DNA"/>
</dbReference>
<dbReference type="SUPFAM" id="SSF161084">
    <property type="entry name" value="MAPEG domain-like"/>
    <property type="match status" value="1"/>
</dbReference>
<dbReference type="Proteomes" id="UP001334248">
    <property type="component" value="Unassembled WGS sequence"/>
</dbReference>
<keyword evidence="3 5" id="KW-1133">Transmembrane helix</keyword>
<organism evidence="6 7">
    <name type="scientific">Knufia obscura</name>
    <dbReference type="NCBI Taxonomy" id="1635080"/>
    <lineage>
        <taxon>Eukaryota</taxon>
        <taxon>Fungi</taxon>
        <taxon>Dikarya</taxon>
        <taxon>Ascomycota</taxon>
        <taxon>Pezizomycotina</taxon>
        <taxon>Eurotiomycetes</taxon>
        <taxon>Chaetothyriomycetidae</taxon>
        <taxon>Chaetothyriales</taxon>
        <taxon>Trichomeriaceae</taxon>
        <taxon>Knufia</taxon>
    </lineage>
</organism>
<evidence type="ECO:0000313" key="7">
    <source>
        <dbReference type="Proteomes" id="UP001334248"/>
    </source>
</evidence>
<keyword evidence="2 5" id="KW-0812">Transmembrane</keyword>
<evidence type="ECO:0000256" key="5">
    <source>
        <dbReference type="SAM" id="Phobius"/>
    </source>
</evidence>
<name>A0ABR0RCM8_9EURO</name>
<comment type="subcellular location">
    <subcellularLocation>
        <location evidence="1">Membrane</location>
    </subcellularLocation>
</comment>
<accession>A0ABR0RCM8</accession>
<reference evidence="6 7" key="1">
    <citation type="journal article" date="2023" name="Res Sq">
        <title>Genomic and morphological characterization of Knufia obscura isolated from the Mars 2020 spacecraft assembly facility.</title>
        <authorList>
            <person name="Chander A.M."/>
            <person name="Teixeira M.M."/>
            <person name="Singh N.K."/>
            <person name="Williams M.P."/>
            <person name="Parker C.W."/>
            <person name="Leo P."/>
            <person name="Stajich J.E."/>
            <person name="Torok T."/>
            <person name="Tighe S."/>
            <person name="Mason C.E."/>
            <person name="Venkateswaran K."/>
        </authorList>
    </citation>
    <scope>NUCLEOTIDE SEQUENCE [LARGE SCALE GENOMIC DNA]</scope>
    <source>
        <strain evidence="6 7">CCFEE 5817</strain>
    </source>
</reference>
<keyword evidence="7" id="KW-1185">Reference proteome</keyword>